<dbReference type="RefSeq" id="WP_167917594.1">
    <property type="nucleotide sequence ID" value="NZ_JAAVJS010000008.1"/>
</dbReference>
<accession>A0ABX1DDR8</accession>
<feature type="compositionally biased region" description="Basic and acidic residues" evidence="1">
    <location>
        <begin position="34"/>
        <end position="57"/>
    </location>
</feature>
<protein>
    <recommendedName>
        <fullName evidence="4">TonB C-terminal domain-containing protein</fullName>
    </recommendedName>
</protein>
<gene>
    <name evidence="2" type="ORF">HC176_07595</name>
</gene>
<evidence type="ECO:0000256" key="1">
    <source>
        <dbReference type="SAM" id="MobiDB-lite"/>
    </source>
</evidence>
<comment type="caution">
    <text evidence="2">The sequence shown here is derived from an EMBL/GenBank/DDBJ whole genome shotgun (WGS) entry which is preliminary data.</text>
</comment>
<evidence type="ECO:0000313" key="3">
    <source>
        <dbReference type="Proteomes" id="UP000760545"/>
    </source>
</evidence>
<proteinExistence type="predicted"/>
<keyword evidence="3" id="KW-1185">Reference proteome</keyword>
<dbReference type="EMBL" id="JAAVJS010000008">
    <property type="protein sequence ID" value="NJX15351.1"/>
    <property type="molecule type" value="Genomic_DNA"/>
</dbReference>
<evidence type="ECO:0008006" key="4">
    <source>
        <dbReference type="Google" id="ProtNLM"/>
    </source>
</evidence>
<name>A0ABX1DDR8_9FLAO</name>
<organism evidence="2 3">
    <name type="scientific">Tamlana crocina</name>
    <dbReference type="NCBI Taxonomy" id="393006"/>
    <lineage>
        <taxon>Bacteria</taxon>
        <taxon>Pseudomonadati</taxon>
        <taxon>Bacteroidota</taxon>
        <taxon>Flavobacteriia</taxon>
        <taxon>Flavobacteriales</taxon>
        <taxon>Flavobacteriaceae</taxon>
        <taxon>Tamlana</taxon>
    </lineage>
</organism>
<reference evidence="2 3" key="1">
    <citation type="submission" date="2020-03" db="EMBL/GenBank/DDBJ databases">
        <title>Tamlana sp. nov, isolated from XXX.</title>
        <authorList>
            <person name="Cao W.R."/>
        </authorList>
    </citation>
    <scope>NUCLEOTIDE SEQUENCE [LARGE SCALE GENOMIC DNA]</scope>
    <source>
        <strain evidence="2 3">HST1-43</strain>
    </source>
</reference>
<feature type="region of interest" description="Disordered" evidence="1">
    <location>
        <begin position="83"/>
        <end position="107"/>
    </location>
</feature>
<dbReference type="Proteomes" id="UP000760545">
    <property type="component" value="Unassembled WGS sequence"/>
</dbReference>
<sequence>MITFLIAGTVILSVFNIGLKKHSEFISESYYELEPEKDPEEAAEKQETETEANKTKAETNNAFNESQKEKHFAQAFKRIAPPEDYIPKNSDISKNSHSAKRDYKLPDDSKLNAEELSKFNKANEVLKKQLAENNNHKSTISYSLSNRKKVYIPIPVYLCEVDGKIVVNITVNASGEVTDAYLNTSSNSSNECLIEHALEYAKKSKFNADPSKSSQIGSITFNFIGKR</sequence>
<feature type="region of interest" description="Disordered" evidence="1">
    <location>
        <begin position="31"/>
        <end position="67"/>
    </location>
</feature>
<evidence type="ECO:0000313" key="2">
    <source>
        <dbReference type="EMBL" id="NJX15351.1"/>
    </source>
</evidence>